<proteinExistence type="predicted"/>
<dbReference type="OrthoDB" id="3239634at2"/>
<dbReference type="EMBL" id="RXLP01000019">
    <property type="protein sequence ID" value="TCD54226.1"/>
    <property type="molecule type" value="Genomic_DNA"/>
</dbReference>
<feature type="compositionally biased region" description="Polar residues" evidence="1">
    <location>
        <begin position="264"/>
        <end position="287"/>
    </location>
</feature>
<name>A0A4R0QZU9_9BIFI</name>
<comment type="caution">
    <text evidence="2">The sequence shown here is derived from an EMBL/GenBank/DDBJ whole genome shotgun (WGS) entry which is preliminary data.</text>
</comment>
<feature type="region of interest" description="Disordered" evidence="1">
    <location>
        <begin position="262"/>
        <end position="287"/>
    </location>
</feature>
<sequence length="300" mass="33941">METTPTTQALSNTFDINAVSCELPEQNDSSDSIVGLKSRMTVSVYHKQQELAGAHNKNLDKPSLSENTQLLKRVEDFPGPMCLRHLSKAQVLTQLDSHTYFSSRYNASCEKRALIVKSIIPFGSIASGQLAAWIWLGNEFPRRIDITRENHYHSILFGRNVKSTSRQIHRNDLREFPQLLVTTPARTVCDLACDDDLRCHPYSVTETIYRLVLQYCISERMCMEIMRQNTRKPHYTAGLNLLLRIFAKIRLTQESKTARIPSIDSHSGITPDVSTHNTKGNTAQESVLQGTLNSDHRLVA</sequence>
<organism evidence="2 3">
    <name type="scientific">Alloscardovia theropitheci</name>
    <dbReference type="NCBI Taxonomy" id="2496842"/>
    <lineage>
        <taxon>Bacteria</taxon>
        <taxon>Bacillati</taxon>
        <taxon>Actinomycetota</taxon>
        <taxon>Actinomycetes</taxon>
        <taxon>Bifidobacteriales</taxon>
        <taxon>Bifidobacteriaceae</taxon>
        <taxon>Alloscardovia</taxon>
    </lineage>
</organism>
<dbReference type="AlphaFoldDB" id="A0A4R0QZU9"/>
<evidence type="ECO:0000256" key="1">
    <source>
        <dbReference type="SAM" id="MobiDB-lite"/>
    </source>
</evidence>
<reference evidence="2 3" key="1">
    <citation type="submission" date="2018-12" db="EMBL/GenBank/DDBJ databases">
        <title>Alloscrdovia theropitheci sp. nov: a novel taxon from the feces of the bleeding-herat monkey (Theropithecus geleda).</title>
        <authorList>
            <person name="Modesto M."/>
        </authorList>
    </citation>
    <scope>NUCLEOTIDE SEQUENCE [LARGE SCALE GENOMIC DNA]</scope>
    <source>
        <strain evidence="2 3">GLDI4/2</strain>
    </source>
</reference>
<protein>
    <submittedName>
        <fullName evidence="2">Uncharacterized protein</fullName>
    </submittedName>
</protein>
<evidence type="ECO:0000313" key="3">
    <source>
        <dbReference type="Proteomes" id="UP000291289"/>
    </source>
</evidence>
<gene>
    <name evidence="2" type="ORF">EJ419_04065</name>
</gene>
<evidence type="ECO:0000313" key="2">
    <source>
        <dbReference type="EMBL" id="TCD54226.1"/>
    </source>
</evidence>
<dbReference type="RefSeq" id="WP_131283862.1">
    <property type="nucleotide sequence ID" value="NZ_RXLP01000019.1"/>
</dbReference>
<keyword evidence="3" id="KW-1185">Reference proteome</keyword>
<accession>A0A4R0QZU9</accession>
<dbReference type="Proteomes" id="UP000291289">
    <property type="component" value="Unassembled WGS sequence"/>
</dbReference>